<dbReference type="InterPro" id="IPR016047">
    <property type="entry name" value="M23ase_b-sheet_dom"/>
</dbReference>
<dbReference type="Pfam" id="PF01551">
    <property type="entry name" value="Peptidase_M23"/>
    <property type="match status" value="1"/>
</dbReference>
<reference evidence="2" key="2">
    <citation type="submission" date="2021-01" db="EMBL/GenBank/DDBJ databases">
        <authorList>
            <person name="Hahn C.R."/>
            <person name="Youssef N.H."/>
            <person name="Elshahed M."/>
        </authorList>
    </citation>
    <scope>NUCLEOTIDE SEQUENCE</scope>
    <source>
        <strain evidence="2">Zod_Metabat.24</strain>
    </source>
</reference>
<dbReference type="SUPFAM" id="SSF51261">
    <property type="entry name" value="Duplicated hybrid motif"/>
    <property type="match status" value="1"/>
</dbReference>
<accession>A0A9D8KI88</accession>
<dbReference type="CDD" id="cd12797">
    <property type="entry name" value="M23_peptidase"/>
    <property type="match status" value="1"/>
</dbReference>
<gene>
    <name evidence="2" type="ORF">JW984_16250</name>
</gene>
<reference evidence="2" key="1">
    <citation type="journal article" date="2021" name="Environ. Microbiol.">
        <title>Genomic characterization of three novel Desulfobacterota classes expand the metabolic and phylogenetic diversity of the phylum.</title>
        <authorList>
            <person name="Murphy C.L."/>
            <person name="Biggerstaff J."/>
            <person name="Eichhorn A."/>
            <person name="Ewing E."/>
            <person name="Shahan R."/>
            <person name="Soriano D."/>
            <person name="Stewart S."/>
            <person name="VanMol K."/>
            <person name="Walker R."/>
            <person name="Walters P."/>
            <person name="Elshahed M.S."/>
            <person name="Youssef N.H."/>
        </authorList>
    </citation>
    <scope>NUCLEOTIDE SEQUENCE</scope>
    <source>
        <strain evidence="2">Zod_Metabat.24</strain>
    </source>
</reference>
<sequence>MKNWYGIKAVSLVFLMSLLVTLGACVTGPGVYHTVKEGETLWRISKTYGVEMQTIAEYNEIYDPNLIYKGQKLFIPGARKTREVKVYPGEKSVGEINVKKGYFGWPTDGLVYSLFGVRWGRMHKGIDISGHSGTPIVAPREGKVSFAGWKGGYGNTVIIEHPDNFKTLYGHLNAIKVKAGDTVKLGDVIGLMGSTGKSTGPHLHFEVHKDGVARNPLFFLP</sequence>
<dbReference type="EMBL" id="JAFGIX010000087">
    <property type="protein sequence ID" value="MBN1574748.1"/>
    <property type="molecule type" value="Genomic_DNA"/>
</dbReference>
<proteinExistence type="predicted"/>
<dbReference type="Proteomes" id="UP000809273">
    <property type="component" value="Unassembled WGS sequence"/>
</dbReference>
<protein>
    <submittedName>
        <fullName evidence="2">Peptidoglycan DD-metalloendopeptidase family protein</fullName>
    </submittedName>
</protein>
<dbReference type="GO" id="GO:0004222">
    <property type="term" value="F:metalloendopeptidase activity"/>
    <property type="evidence" value="ECO:0007669"/>
    <property type="project" value="TreeGrafter"/>
</dbReference>
<dbReference type="SMART" id="SM00257">
    <property type="entry name" value="LysM"/>
    <property type="match status" value="1"/>
</dbReference>
<dbReference type="PROSITE" id="PS51782">
    <property type="entry name" value="LYSM"/>
    <property type="match status" value="1"/>
</dbReference>
<dbReference type="Pfam" id="PF01476">
    <property type="entry name" value="LysM"/>
    <property type="match status" value="1"/>
</dbReference>
<dbReference type="InterPro" id="IPR011055">
    <property type="entry name" value="Dup_hybrid_motif"/>
</dbReference>
<dbReference type="Gene3D" id="2.70.70.10">
    <property type="entry name" value="Glucose Permease (Domain IIA)"/>
    <property type="match status" value="1"/>
</dbReference>
<comment type="caution">
    <text evidence="2">The sequence shown here is derived from an EMBL/GenBank/DDBJ whole genome shotgun (WGS) entry which is preliminary data.</text>
</comment>
<name>A0A9D8KI88_9DELT</name>
<organism evidence="2 3">
    <name type="scientific">Candidatus Zymogenus saltonus</name>
    <dbReference type="NCBI Taxonomy" id="2844893"/>
    <lineage>
        <taxon>Bacteria</taxon>
        <taxon>Deltaproteobacteria</taxon>
        <taxon>Candidatus Zymogenia</taxon>
        <taxon>Candidatus Zymogeniales</taxon>
        <taxon>Candidatus Zymogenaceae</taxon>
        <taxon>Candidatus Zymogenus</taxon>
    </lineage>
</organism>
<dbReference type="PROSITE" id="PS51257">
    <property type="entry name" value="PROKAR_LIPOPROTEIN"/>
    <property type="match status" value="1"/>
</dbReference>
<evidence type="ECO:0000313" key="2">
    <source>
        <dbReference type="EMBL" id="MBN1574748.1"/>
    </source>
</evidence>
<evidence type="ECO:0000313" key="3">
    <source>
        <dbReference type="Proteomes" id="UP000809273"/>
    </source>
</evidence>
<feature type="domain" description="LysM" evidence="1">
    <location>
        <begin position="31"/>
        <end position="75"/>
    </location>
</feature>
<dbReference type="InterPro" id="IPR018392">
    <property type="entry name" value="LysM"/>
</dbReference>
<dbReference type="InterPro" id="IPR036779">
    <property type="entry name" value="LysM_dom_sf"/>
</dbReference>
<dbReference type="AlphaFoldDB" id="A0A9D8KI88"/>
<dbReference type="Gene3D" id="3.10.350.10">
    <property type="entry name" value="LysM domain"/>
    <property type="match status" value="1"/>
</dbReference>
<dbReference type="CDD" id="cd00118">
    <property type="entry name" value="LysM"/>
    <property type="match status" value="1"/>
</dbReference>
<dbReference type="PANTHER" id="PTHR21666:SF270">
    <property type="entry name" value="MUREIN HYDROLASE ACTIVATOR ENVC"/>
    <property type="match status" value="1"/>
</dbReference>
<evidence type="ECO:0000259" key="1">
    <source>
        <dbReference type="PROSITE" id="PS51782"/>
    </source>
</evidence>
<dbReference type="PANTHER" id="PTHR21666">
    <property type="entry name" value="PEPTIDASE-RELATED"/>
    <property type="match status" value="1"/>
</dbReference>
<dbReference type="InterPro" id="IPR050570">
    <property type="entry name" value="Cell_wall_metabolism_enzyme"/>
</dbReference>